<evidence type="ECO:0000313" key="2">
    <source>
        <dbReference type="Proteomes" id="UP000799755"/>
    </source>
</evidence>
<comment type="caution">
    <text evidence="1">The sequence shown here is derived from an EMBL/GenBank/DDBJ whole genome shotgun (WGS) entry which is preliminary data.</text>
</comment>
<accession>A0ACB6QK32</accession>
<name>A0ACB6QK32_9PLEO</name>
<proteinExistence type="predicted"/>
<gene>
    <name evidence="1" type="ORF">BDR25DRAFT_359199</name>
</gene>
<organism evidence="1 2">
    <name type="scientific">Lindgomyces ingoldianus</name>
    <dbReference type="NCBI Taxonomy" id="673940"/>
    <lineage>
        <taxon>Eukaryota</taxon>
        <taxon>Fungi</taxon>
        <taxon>Dikarya</taxon>
        <taxon>Ascomycota</taxon>
        <taxon>Pezizomycotina</taxon>
        <taxon>Dothideomycetes</taxon>
        <taxon>Pleosporomycetidae</taxon>
        <taxon>Pleosporales</taxon>
        <taxon>Lindgomycetaceae</taxon>
        <taxon>Lindgomyces</taxon>
    </lineage>
</organism>
<reference evidence="1" key="1">
    <citation type="journal article" date="2020" name="Stud. Mycol.">
        <title>101 Dothideomycetes genomes: a test case for predicting lifestyles and emergence of pathogens.</title>
        <authorList>
            <person name="Haridas S."/>
            <person name="Albert R."/>
            <person name="Binder M."/>
            <person name="Bloem J."/>
            <person name="Labutti K."/>
            <person name="Salamov A."/>
            <person name="Andreopoulos B."/>
            <person name="Baker S."/>
            <person name="Barry K."/>
            <person name="Bills G."/>
            <person name="Bluhm B."/>
            <person name="Cannon C."/>
            <person name="Castanera R."/>
            <person name="Culley D."/>
            <person name="Daum C."/>
            <person name="Ezra D."/>
            <person name="Gonzalez J."/>
            <person name="Henrissat B."/>
            <person name="Kuo A."/>
            <person name="Liang C."/>
            <person name="Lipzen A."/>
            <person name="Lutzoni F."/>
            <person name="Magnuson J."/>
            <person name="Mondo S."/>
            <person name="Nolan M."/>
            <person name="Ohm R."/>
            <person name="Pangilinan J."/>
            <person name="Park H.-J."/>
            <person name="Ramirez L."/>
            <person name="Alfaro M."/>
            <person name="Sun H."/>
            <person name="Tritt A."/>
            <person name="Yoshinaga Y."/>
            <person name="Zwiers L.-H."/>
            <person name="Turgeon B."/>
            <person name="Goodwin S."/>
            <person name="Spatafora J."/>
            <person name="Crous P."/>
            <person name="Grigoriev I."/>
        </authorList>
    </citation>
    <scope>NUCLEOTIDE SEQUENCE</scope>
    <source>
        <strain evidence="1">ATCC 200398</strain>
    </source>
</reference>
<evidence type="ECO:0000313" key="1">
    <source>
        <dbReference type="EMBL" id="KAF2466677.1"/>
    </source>
</evidence>
<sequence length="975" mass="103937">MPKFVAKHDGMLIASFRAIELIDQIFLVAGCWNIYFGRHRSYGYYYQYEVTLLVQVSNREFFRFSTSEYDRAVLFAKRDSVVIKPCWKLHGLGISDPDYEGDLCEPMGGKFIRPRRSYRNCNYALQCQNAWFSFTSINSDYLSVTASLYNLTSTIRSVTVTKVQYVNLTLSYRIYHLYAYRDLDHHSPPFDYRTTCTRHIMGLIQEPKLYSELGRFVYKTISFETASTVVSLGPGASWWVVAGITTTFPKPSPSKISLGTEYITQYFQKGVYIITTEAPPGGLIVMDGYHMTAGGPPVTIKHKISPTNTPYTPHCRTEKPTCTANQRCQISGDEVQIFYFPATTNATRDMCATAPVGIGITTIVYPFFSSLANILPAWTPVTTGPYTVLPGNTTWYSGNVYISLKRINAQCTWSGTAIEVGKDHAGEILTMAPSEVFSQRAYPTTSGRIEFDPYAYSFNFADLSSPYPWSAWDATPNCVIDKCQIINGSYNPWLAVPEAIRRLDPRWATCDLSLYGLYDPPRALSSVGNIFASPTSKGPRPPSATPGQGPPESVVVPTKTPPQPTKPMDPPDPGHTKGLGDPNDPGRPTNPTNPPNNPNNPNNSKNPTNPNNPGQNNPNPGQNPPRPGQTPPPSGPTTIATVGGSPVVVDPNDPNHIIVGGTKTLAPGAPGMTVGGGTTISMADPGHIIVSGPGGAAPSTINIPQPNSAQPTSGVIITLPNGERVTATAIPGASGSGTSLIVSGTLLSPGGPAITLPNGIVISEAPSGTGVIVIDPTSGATSTLAFSSIPITGANGVTLIPPTPHPTPGAVVTIGGKPYTVVNEGGSMVIPELGITLYPGGPASTVNGTVISDAGTGVVVGTTTAPFSTVTVSDDPGLFTGAAARFGVVMGVWVGGCDGNVWRGDGGFVNIIPSELGTGHTGLSSEWDMFNDPKIRINLSVCKETEARSTDITSFPKFKKAIYNLTSPFPGSRSF</sequence>
<dbReference type="EMBL" id="MU003523">
    <property type="protein sequence ID" value="KAF2466677.1"/>
    <property type="molecule type" value="Genomic_DNA"/>
</dbReference>
<protein>
    <submittedName>
        <fullName evidence="1">Uncharacterized protein</fullName>
    </submittedName>
</protein>
<dbReference type="Proteomes" id="UP000799755">
    <property type="component" value="Unassembled WGS sequence"/>
</dbReference>
<keyword evidence="2" id="KW-1185">Reference proteome</keyword>